<dbReference type="AlphaFoldDB" id="A0A2G8LJB1"/>
<accession>A0A2G8LJB1</accession>
<dbReference type="PROSITE" id="PS50068">
    <property type="entry name" value="LDLRA_2"/>
    <property type="match status" value="1"/>
</dbReference>
<keyword evidence="5" id="KW-0675">Receptor</keyword>
<keyword evidence="1 2" id="KW-1015">Disulfide bond</keyword>
<dbReference type="Proteomes" id="UP000230750">
    <property type="component" value="Unassembled WGS sequence"/>
</dbReference>
<dbReference type="SUPFAM" id="SSF49899">
    <property type="entry name" value="Concanavalin A-like lectins/glucanases"/>
    <property type="match status" value="2"/>
</dbReference>
<reference evidence="5 6" key="1">
    <citation type="journal article" date="2017" name="PLoS Biol.">
        <title>The sea cucumber genome provides insights into morphological evolution and visceral regeneration.</title>
        <authorList>
            <person name="Zhang X."/>
            <person name="Sun L."/>
            <person name="Yuan J."/>
            <person name="Sun Y."/>
            <person name="Gao Y."/>
            <person name="Zhang L."/>
            <person name="Li S."/>
            <person name="Dai H."/>
            <person name="Hamel J.F."/>
            <person name="Liu C."/>
            <person name="Yu Y."/>
            <person name="Liu S."/>
            <person name="Lin W."/>
            <person name="Guo K."/>
            <person name="Jin S."/>
            <person name="Xu P."/>
            <person name="Storey K.B."/>
            <person name="Huan P."/>
            <person name="Zhang T."/>
            <person name="Zhou Y."/>
            <person name="Zhang J."/>
            <person name="Lin C."/>
            <person name="Li X."/>
            <person name="Xing L."/>
            <person name="Huo D."/>
            <person name="Sun M."/>
            <person name="Wang L."/>
            <person name="Mercier A."/>
            <person name="Li F."/>
            <person name="Yang H."/>
            <person name="Xiang J."/>
        </authorList>
    </citation>
    <scope>NUCLEOTIDE SEQUENCE [LARGE SCALE GENOMIC DNA]</scope>
    <source>
        <strain evidence="5">Shaxun</strain>
        <tissue evidence="5">Muscle</tissue>
    </source>
</reference>
<dbReference type="CDD" id="cd00112">
    <property type="entry name" value="LDLa"/>
    <property type="match status" value="1"/>
</dbReference>
<evidence type="ECO:0000313" key="5">
    <source>
        <dbReference type="EMBL" id="PIK60270.1"/>
    </source>
</evidence>
<evidence type="ECO:0000259" key="4">
    <source>
        <dbReference type="PROSITE" id="PS50060"/>
    </source>
</evidence>
<dbReference type="STRING" id="307972.A0A2G8LJB1"/>
<sequence>MKKLLWMLLLLSIGITSVTSQCSVPTDKYCDFILDCPDGSDEADCPATCDFENGLCGWTQNTDDDYDWLLRTSSSDTPPGYSGPDEDHTSLSLSGKYLYVDGATTNISSNIRITSPVFARAARTCKLTVWHHFFGLEYGDLEIKQVNGGVRKHLMKVNDDGQSRLKWYYSEVYVDPCIENFQITLEGQDRQEIPSEGGIAIDDIAFVDCAFNTATSTCDTGYNRCNSGYCYSQDYKCDFQTDCCGETTDETSCSAYNSCDFENGWCDWTQVTNDEFDWRRHQGSTSSDRTGPSFDHTTGTTTGYYVYTDVSRPVRPGDSASIASYVIAGNSLNCKIRFWYHMKGAFIGRFDVGTRESENGPFHRIWTDREDRSDPWLFKVLEVTRENDFQVIFKSTRGLTAYGDIAVDDVSFSPNVQQLAETYDTHNY</sequence>
<dbReference type="InterPro" id="IPR000998">
    <property type="entry name" value="MAM_dom"/>
</dbReference>
<dbReference type="SMART" id="SM00192">
    <property type="entry name" value="LDLa"/>
    <property type="match status" value="2"/>
</dbReference>
<dbReference type="OrthoDB" id="412155at2759"/>
<protein>
    <submittedName>
        <fullName evidence="5">Putative MAM and LDL-receptor class A domain-containing protein 1</fullName>
    </submittedName>
</protein>
<keyword evidence="3" id="KW-0732">Signal</keyword>
<dbReference type="EMBL" id="MRZV01000061">
    <property type="protein sequence ID" value="PIK60270.1"/>
    <property type="molecule type" value="Genomic_DNA"/>
</dbReference>
<feature type="chain" id="PRO_5013802397" evidence="3">
    <location>
        <begin position="21"/>
        <end position="428"/>
    </location>
</feature>
<dbReference type="Gene3D" id="4.10.400.10">
    <property type="entry name" value="Low-density Lipoprotein Receptor"/>
    <property type="match status" value="1"/>
</dbReference>
<dbReference type="Gene3D" id="2.60.120.200">
    <property type="match status" value="2"/>
</dbReference>
<organism evidence="5 6">
    <name type="scientific">Stichopus japonicus</name>
    <name type="common">Sea cucumber</name>
    <dbReference type="NCBI Taxonomy" id="307972"/>
    <lineage>
        <taxon>Eukaryota</taxon>
        <taxon>Metazoa</taxon>
        <taxon>Echinodermata</taxon>
        <taxon>Eleutherozoa</taxon>
        <taxon>Echinozoa</taxon>
        <taxon>Holothuroidea</taxon>
        <taxon>Aspidochirotacea</taxon>
        <taxon>Aspidochirotida</taxon>
        <taxon>Stichopodidae</taxon>
        <taxon>Apostichopus</taxon>
    </lineage>
</organism>
<feature type="domain" description="MAM" evidence="4">
    <location>
        <begin position="257"/>
        <end position="422"/>
    </location>
</feature>
<evidence type="ECO:0000256" key="2">
    <source>
        <dbReference type="PROSITE-ProRule" id="PRU00124"/>
    </source>
</evidence>
<comment type="caution">
    <text evidence="5">The sequence shown here is derived from an EMBL/GenBank/DDBJ whole genome shotgun (WGS) entry which is preliminary data.</text>
</comment>
<keyword evidence="6" id="KW-1185">Reference proteome</keyword>
<dbReference type="InterPro" id="IPR051560">
    <property type="entry name" value="MAM_domain-containing"/>
</dbReference>
<comment type="caution">
    <text evidence="2">Lacks conserved residue(s) required for the propagation of feature annotation.</text>
</comment>
<dbReference type="GO" id="GO:0016020">
    <property type="term" value="C:membrane"/>
    <property type="evidence" value="ECO:0007669"/>
    <property type="project" value="InterPro"/>
</dbReference>
<dbReference type="Pfam" id="PF00629">
    <property type="entry name" value="MAM"/>
    <property type="match status" value="2"/>
</dbReference>
<feature type="disulfide bond" evidence="2">
    <location>
        <begin position="218"/>
        <end position="230"/>
    </location>
</feature>
<dbReference type="InterPro" id="IPR013320">
    <property type="entry name" value="ConA-like_dom_sf"/>
</dbReference>
<evidence type="ECO:0000313" key="6">
    <source>
        <dbReference type="Proteomes" id="UP000230750"/>
    </source>
</evidence>
<dbReference type="CDD" id="cd06263">
    <property type="entry name" value="MAM"/>
    <property type="match status" value="2"/>
</dbReference>
<feature type="signal peptide" evidence="3">
    <location>
        <begin position="1"/>
        <end position="20"/>
    </location>
</feature>
<proteinExistence type="predicted"/>
<evidence type="ECO:0000256" key="1">
    <source>
        <dbReference type="ARBA" id="ARBA00023157"/>
    </source>
</evidence>
<dbReference type="SMART" id="SM00137">
    <property type="entry name" value="MAM"/>
    <property type="match status" value="2"/>
</dbReference>
<feature type="domain" description="MAM" evidence="4">
    <location>
        <begin position="47"/>
        <end position="211"/>
    </location>
</feature>
<dbReference type="PROSITE" id="PS50060">
    <property type="entry name" value="MAM_2"/>
    <property type="match status" value="2"/>
</dbReference>
<evidence type="ECO:0000256" key="3">
    <source>
        <dbReference type="SAM" id="SignalP"/>
    </source>
</evidence>
<dbReference type="PANTHER" id="PTHR23282:SF149">
    <property type="entry name" value="MAM DOMAIN-CONTAINING PROTEIN"/>
    <property type="match status" value="1"/>
</dbReference>
<gene>
    <name evidence="5" type="ORF">BSL78_02766</name>
</gene>
<dbReference type="InterPro" id="IPR036055">
    <property type="entry name" value="LDL_receptor-like_sf"/>
</dbReference>
<dbReference type="InterPro" id="IPR002172">
    <property type="entry name" value="LDrepeatLR_classA_rpt"/>
</dbReference>
<dbReference type="PANTHER" id="PTHR23282">
    <property type="entry name" value="APICAL ENDOSOMAL GLYCOPROTEIN PRECURSOR"/>
    <property type="match status" value="1"/>
</dbReference>
<name>A0A2G8LJB1_STIJA</name>
<dbReference type="SUPFAM" id="SSF57424">
    <property type="entry name" value="LDL receptor-like module"/>
    <property type="match status" value="1"/>
</dbReference>